<proteinExistence type="predicted"/>
<name>A0ABV5MQS0_9ACTN</name>
<keyword evidence="3" id="KW-1185">Reference proteome</keyword>
<dbReference type="EMBL" id="JBHMCA010000084">
    <property type="protein sequence ID" value="MFB9451213.1"/>
    <property type="molecule type" value="Genomic_DNA"/>
</dbReference>
<dbReference type="InterPro" id="IPR002575">
    <property type="entry name" value="Aminoglycoside_PTrfase"/>
</dbReference>
<accession>A0ABV5MQS0</accession>
<feature type="domain" description="Aminoglycoside phosphotransferase" evidence="1">
    <location>
        <begin position="41"/>
        <end position="240"/>
    </location>
</feature>
<dbReference type="SUPFAM" id="SSF56112">
    <property type="entry name" value="Protein kinase-like (PK-like)"/>
    <property type="match status" value="1"/>
</dbReference>
<dbReference type="RefSeq" id="WP_223099706.1">
    <property type="nucleotide sequence ID" value="NZ_CP061913.1"/>
</dbReference>
<evidence type="ECO:0000259" key="1">
    <source>
        <dbReference type="Pfam" id="PF01636"/>
    </source>
</evidence>
<dbReference type="Pfam" id="PF01636">
    <property type="entry name" value="APH"/>
    <property type="match status" value="1"/>
</dbReference>
<evidence type="ECO:0000313" key="2">
    <source>
        <dbReference type="EMBL" id="MFB9451213.1"/>
    </source>
</evidence>
<gene>
    <name evidence="2" type="ORF">ACFFTR_49825</name>
</gene>
<evidence type="ECO:0000313" key="3">
    <source>
        <dbReference type="Proteomes" id="UP001589608"/>
    </source>
</evidence>
<dbReference type="Gene3D" id="3.90.1200.10">
    <property type="match status" value="1"/>
</dbReference>
<reference evidence="2 3" key="1">
    <citation type="submission" date="2024-09" db="EMBL/GenBank/DDBJ databases">
        <authorList>
            <person name="Sun Q."/>
            <person name="Mori K."/>
        </authorList>
    </citation>
    <scope>NUCLEOTIDE SEQUENCE [LARGE SCALE GENOMIC DNA]</scope>
    <source>
        <strain evidence="2 3">JCM 3307</strain>
    </source>
</reference>
<protein>
    <submittedName>
        <fullName evidence="2">Phosphotransferase enzyme family protein</fullName>
    </submittedName>
</protein>
<organism evidence="2 3">
    <name type="scientific">Dactylosporangium vinaceum</name>
    <dbReference type="NCBI Taxonomy" id="53362"/>
    <lineage>
        <taxon>Bacteria</taxon>
        <taxon>Bacillati</taxon>
        <taxon>Actinomycetota</taxon>
        <taxon>Actinomycetes</taxon>
        <taxon>Micromonosporales</taxon>
        <taxon>Micromonosporaceae</taxon>
        <taxon>Dactylosporangium</taxon>
    </lineage>
</organism>
<sequence>MTPAADSAARSALDAAGAIAGVDTVGATLIRASENVLYRLAGGVVARVARPGQEDAAAKEVAVSRWLTSIRFPVVELVPGVDEPVVVEQRAVTFWRELPPHRPGTPAQVGATLRQLHGLAMPPDLQLPTLDPLVRLDSRIRAARLLDSDDRRWLWEHLDELADAWAALPSGLPWCAVHGDAWGGNIVATDSGVVVLDLERFAYGPPEWDLTAIAVDFENFGDMSAQQWRDVCDGYGLDVTTWAGYETLRAIRELRKVTFAFQIADADPHAEPQARYRLACVQGQAGPRPWHWKGVA</sequence>
<dbReference type="InterPro" id="IPR011009">
    <property type="entry name" value="Kinase-like_dom_sf"/>
</dbReference>
<comment type="caution">
    <text evidence="2">The sequence shown here is derived from an EMBL/GenBank/DDBJ whole genome shotgun (WGS) entry which is preliminary data.</text>
</comment>
<dbReference type="Proteomes" id="UP001589608">
    <property type="component" value="Unassembled WGS sequence"/>
</dbReference>